<comment type="caution">
    <text evidence="1">The sequence shown here is derived from an EMBL/GenBank/DDBJ whole genome shotgun (WGS) entry which is preliminary data.</text>
</comment>
<dbReference type="Proteomes" id="UP001060085">
    <property type="component" value="Linkage Group LG04"/>
</dbReference>
<keyword evidence="2" id="KW-1185">Reference proteome</keyword>
<evidence type="ECO:0000313" key="2">
    <source>
        <dbReference type="Proteomes" id="UP001060085"/>
    </source>
</evidence>
<proteinExistence type="predicted"/>
<name>A0ACC0B539_CATRO</name>
<accession>A0ACC0B539</accession>
<gene>
    <name evidence="1" type="ORF">M9H77_17599</name>
</gene>
<protein>
    <submittedName>
        <fullName evidence="1">Uncharacterized protein</fullName>
    </submittedName>
</protein>
<sequence length="137" mass="15736">MRDIRRDVTNLSNQQKEVSPHGSLNVTTPRSNGPFNFSRTTEFYQPPHFDEELHPPPYGGKRSGFGGIGMPDTEEVFYWSVETTKSSIEVLHKGGDLGKVWNPIDNQMRIHIKMRLEESYRDLSEECLEKGKRVSLL</sequence>
<organism evidence="1 2">
    <name type="scientific">Catharanthus roseus</name>
    <name type="common">Madagascar periwinkle</name>
    <name type="synonym">Vinca rosea</name>
    <dbReference type="NCBI Taxonomy" id="4058"/>
    <lineage>
        <taxon>Eukaryota</taxon>
        <taxon>Viridiplantae</taxon>
        <taxon>Streptophyta</taxon>
        <taxon>Embryophyta</taxon>
        <taxon>Tracheophyta</taxon>
        <taxon>Spermatophyta</taxon>
        <taxon>Magnoliopsida</taxon>
        <taxon>eudicotyledons</taxon>
        <taxon>Gunneridae</taxon>
        <taxon>Pentapetalae</taxon>
        <taxon>asterids</taxon>
        <taxon>lamiids</taxon>
        <taxon>Gentianales</taxon>
        <taxon>Apocynaceae</taxon>
        <taxon>Rauvolfioideae</taxon>
        <taxon>Vinceae</taxon>
        <taxon>Catharanthinae</taxon>
        <taxon>Catharanthus</taxon>
    </lineage>
</organism>
<reference evidence="2" key="1">
    <citation type="journal article" date="2023" name="Nat. Plants">
        <title>Single-cell RNA sequencing provides a high-resolution roadmap for understanding the multicellular compartmentation of specialized metabolism.</title>
        <authorList>
            <person name="Sun S."/>
            <person name="Shen X."/>
            <person name="Li Y."/>
            <person name="Li Y."/>
            <person name="Wang S."/>
            <person name="Li R."/>
            <person name="Zhang H."/>
            <person name="Shen G."/>
            <person name="Guo B."/>
            <person name="Wei J."/>
            <person name="Xu J."/>
            <person name="St-Pierre B."/>
            <person name="Chen S."/>
            <person name="Sun C."/>
        </authorList>
    </citation>
    <scope>NUCLEOTIDE SEQUENCE [LARGE SCALE GENOMIC DNA]</scope>
</reference>
<evidence type="ECO:0000313" key="1">
    <source>
        <dbReference type="EMBL" id="KAI5667746.1"/>
    </source>
</evidence>
<dbReference type="EMBL" id="CM044704">
    <property type="protein sequence ID" value="KAI5667746.1"/>
    <property type="molecule type" value="Genomic_DNA"/>
</dbReference>